<dbReference type="STRING" id="128403.WA1_06715"/>
<dbReference type="InterPro" id="IPR004629">
    <property type="entry name" value="WecG_TagA_CpsF"/>
</dbReference>
<sequence>MSLNDKSQNLPNLDVYLLERRITCMTVSSIVDAVHAAYMQGKKITVANYNVHSFNLSMQLPWFYHFLQSSEIVNCDSVGILKAIDYMGVKLPLDYRASYTLLMPKLLEHCNTHKLSVFLLGAKPQYLEAALDNLRKQYVNIQFFGHHGYFDKEDAKQNETVIQKINQNKPNVLIVGMGMPIQEKWVYEYRSRLNVNAILLGGAIIDRFAGTVPDCPQAISNVGLEWLYRLCREPKRLAARYLLGNPAFACHIALGKLYAPPLRVQPMQPIGSYSLERNVQVSNLYLSLITQQNQEVGATILSSSPSI</sequence>
<reference evidence="3 4" key="1">
    <citation type="journal article" date="2013" name="Genome Biol. Evol.">
        <title>Genomes of Stigonematalean cyanobacteria (subsection V) and the evolution of oxygenic photosynthesis from prokaryotes to plastids.</title>
        <authorList>
            <person name="Dagan T."/>
            <person name="Roettger M."/>
            <person name="Stucken K."/>
            <person name="Landan G."/>
            <person name="Koch R."/>
            <person name="Major P."/>
            <person name="Gould S.B."/>
            <person name="Goremykin V.V."/>
            <person name="Rippka R."/>
            <person name="Tandeau de Marsac N."/>
            <person name="Gugger M."/>
            <person name="Lockhart P.J."/>
            <person name="Allen J.F."/>
            <person name="Brune I."/>
            <person name="Maus I."/>
            <person name="Puhler A."/>
            <person name="Martin W.F."/>
        </authorList>
    </citation>
    <scope>NUCLEOTIDE SEQUENCE [LARGE SCALE GENOMIC DNA]</scope>
    <source>
        <strain evidence="3 4">PCC 7110</strain>
    </source>
</reference>
<evidence type="ECO:0000256" key="1">
    <source>
        <dbReference type="ARBA" id="ARBA00022676"/>
    </source>
</evidence>
<dbReference type="PANTHER" id="PTHR34136">
    <property type="match status" value="1"/>
</dbReference>
<keyword evidence="1" id="KW-0328">Glycosyltransferase</keyword>
<keyword evidence="2 3" id="KW-0808">Transferase</keyword>
<evidence type="ECO:0000313" key="4">
    <source>
        <dbReference type="Proteomes" id="UP000076925"/>
    </source>
</evidence>
<dbReference type="Pfam" id="PF03808">
    <property type="entry name" value="Glyco_tran_WecG"/>
    <property type="match status" value="1"/>
</dbReference>
<dbReference type="PANTHER" id="PTHR34136:SF1">
    <property type="entry name" value="UDP-N-ACETYL-D-MANNOSAMINURONIC ACID TRANSFERASE"/>
    <property type="match status" value="1"/>
</dbReference>
<dbReference type="Proteomes" id="UP000076925">
    <property type="component" value="Unassembled WGS sequence"/>
</dbReference>
<dbReference type="NCBIfam" id="TIGR00696">
    <property type="entry name" value="wecG_tagA_cpsF"/>
    <property type="match status" value="1"/>
</dbReference>
<evidence type="ECO:0000256" key="2">
    <source>
        <dbReference type="ARBA" id="ARBA00022679"/>
    </source>
</evidence>
<proteinExistence type="predicted"/>
<keyword evidence="4" id="KW-1185">Reference proteome</keyword>
<organism evidence="3 4">
    <name type="scientific">Scytonema hofmannii PCC 7110</name>
    <dbReference type="NCBI Taxonomy" id="128403"/>
    <lineage>
        <taxon>Bacteria</taxon>
        <taxon>Bacillati</taxon>
        <taxon>Cyanobacteriota</taxon>
        <taxon>Cyanophyceae</taxon>
        <taxon>Nostocales</taxon>
        <taxon>Scytonemataceae</taxon>
        <taxon>Scytonema</taxon>
    </lineage>
</organism>
<evidence type="ECO:0000313" key="3">
    <source>
        <dbReference type="EMBL" id="KYC35772.1"/>
    </source>
</evidence>
<gene>
    <name evidence="3" type="ORF">WA1_06715</name>
</gene>
<name>A0A139WTL5_9CYAN</name>
<dbReference type="CDD" id="cd06533">
    <property type="entry name" value="Glyco_transf_WecG_TagA"/>
    <property type="match status" value="1"/>
</dbReference>
<protein>
    <submittedName>
        <fullName evidence="3">Glycosyl transferase</fullName>
    </submittedName>
</protein>
<dbReference type="EMBL" id="ANNX02000051">
    <property type="protein sequence ID" value="KYC35772.1"/>
    <property type="molecule type" value="Genomic_DNA"/>
</dbReference>
<comment type="caution">
    <text evidence="3">The sequence shown here is derived from an EMBL/GenBank/DDBJ whole genome shotgun (WGS) entry which is preliminary data.</text>
</comment>
<dbReference type="AlphaFoldDB" id="A0A139WTL5"/>
<accession>A0A139WTL5</accession>
<dbReference type="GO" id="GO:0016758">
    <property type="term" value="F:hexosyltransferase activity"/>
    <property type="evidence" value="ECO:0007669"/>
    <property type="project" value="TreeGrafter"/>
</dbReference>